<dbReference type="Pfam" id="PF11107">
    <property type="entry name" value="FANCF"/>
    <property type="match status" value="1"/>
</dbReference>
<name>A0A7J7LPI5_9MAGN</name>
<dbReference type="AlphaFoldDB" id="A0A7J7LPI5"/>
<dbReference type="GO" id="GO:0043240">
    <property type="term" value="C:Fanconi anaemia nuclear complex"/>
    <property type="evidence" value="ECO:0007669"/>
    <property type="project" value="InterPro"/>
</dbReference>
<dbReference type="PANTHER" id="PTHR14449">
    <property type="entry name" value="FANCONI ANEMIA GROUP F PROTEIN FANCF"/>
    <property type="match status" value="1"/>
</dbReference>
<accession>A0A7J7LPI5</accession>
<dbReference type="OrthoDB" id="1930482at2759"/>
<reference evidence="1 2" key="1">
    <citation type="journal article" date="2020" name="IScience">
        <title>Genome Sequencing of the Endangered Kingdonia uniflora (Circaeasteraceae, Ranunculales) Reveals Potential Mechanisms of Evolutionary Specialization.</title>
        <authorList>
            <person name="Sun Y."/>
            <person name="Deng T."/>
            <person name="Zhang A."/>
            <person name="Moore M.J."/>
            <person name="Landis J.B."/>
            <person name="Lin N."/>
            <person name="Zhang H."/>
            <person name="Zhang X."/>
            <person name="Huang J."/>
            <person name="Zhang X."/>
            <person name="Sun H."/>
            <person name="Wang H."/>
        </authorList>
    </citation>
    <scope>NUCLEOTIDE SEQUENCE [LARGE SCALE GENOMIC DNA]</scope>
    <source>
        <strain evidence="1">TB1705</strain>
        <tissue evidence="1">Leaf</tissue>
    </source>
</reference>
<comment type="caution">
    <text evidence="1">The sequence shown here is derived from an EMBL/GenBank/DDBJ whole genome shotgun (WGS) entry which is preliminary data.</text>
</comment>
<dbReference type="InterPro" id="IPR035428">
    <property type="entry name" value="FANCF"/>
</dbReference>
<dbReference type="EMBL" id="JACGCM010002131">
    <property type="protein sequence ID" value="KAF6144458.1"/>
    <property type="molecule type" value="Genomic_DNA"/>
</dbReference>
<dbReference type="GO" id="GO:0036297">
    <property type="term" value="P:interstrand cross-link repair"/>
    <property type="evidence" value="ECO:0007669"/>
    <property type="project" value="InterPro"/>
</dbReference>
<keyword evidence="2" id="KW-1185">Reference proteome</keyword>
<evidence type="ECO:0000313" key="2">
    <source>
        <dbReference type="Proteomes" id="UP000541444"/>
    </source>
</evidence>
<gene>
    <name evidence="1" type="ORF">GIB67_024685</name>
</gene>
<evidence type="ECO:0000313" key="1">
    <source>
        <dbReference type="EMBL" id="KAF6144458.1"/>
    </source>
</evidence>
<dbReference type="PANTHER" id="PTHR14449:SF2">
    <property type="entry name" value="FANCONI ANEMIA GROUP F PROTEIN"/>
    <property type="match status" value="1"/>
</dbReference>
<protein>
    <submittedName>
        <fullName evidence="1">Uncharacterized protein</fullName>
    </submittedName>
</protein>
<proteinExistence type="predicted"/>
<sequence>MGWSHPEISLEDLMNLIKGFIDIMILASGYQSSGFEATWDPLNIKKALQWGIFFENVLTSISSSHDYQGSMEELDAALLELRANPCFPQGLRHLSSATLARARDFVLKQLVHTLPLRDMHLSALLTAAVETDLNDLGKTKIDSLSVYLENLMLKNKPLDLQSPHSFLDIKMKENSRDNHSQFIIEELSKRQIGASHVFSVEKGLDILSESVKHIKWPGSDSSIFEKKASNRDPSLEEKLVELTVWNHWRSRNLSYLLDKKTLRLVSGAKLIFSAPTAQWIQVFDHLKYSAEAQDLLEIIELFLLGCILRRWSHVVEIFMSVSYDLVPISKKYHELQNMLQGRSDLIHSKEEAVKIKENEILEYLTVLLQNKIHQLWNMPPVLVAVAIAS</sequence>
<organism evidence="1 2">
    <name type="scientific">Kingdonia uniflora</name>
    <dbReference type="NCBI Taxonomy" id="39325"/>
    <lineage>
        <taxon>Eukaryota</taxon>
        <taxon>Viridiplantae</taxon>
        <taxon>Streptophyta</taxon>
        <taxon>Embryophyta</taxon>
        <taxon>Tracheophyta</taxon>
        <taxon>Spermatophyta</taxon>
        <taxon>Magnoliopsida</taxon>
        <taxon>Ranunculales</taxon>
        <taxon>Circaeasteraceae</taxon>
        <taxon>Kingdonia</taxon>
    </lineage>
</organism>
<dbReference type="Proteomes" id="UP000541444">
    <property type="component" value="Unassembled WGS sequence"/>
</dbReference>